<dbReference type="GO" id="GO:0046872">
    <property type="term" value="F:metal ion binding"/>
    <property type="evidence" value="ECO:0007669"/>
    <property type="project" value="UniProtKB-KW"/>
</dbReference>
<dbReference type="InterPro" id="IPR006137">
    <property type="entry name" value="NADH_UbQ_OxRdtase-like_20kDa"/>
</dbReference>
<keyword evidence="4" id="KW-0479">Metal-binding</keyword>
<geneLocation type="plasmid" evidence="8">
    <name>unnamed1</name>
</geneLocation>
<dbReference type="SUPFAM" id="SSF56770">
    <property type="entry name" value="HydA/Nqo6-like"/>
    <property type="match status" value="1"/>
</dbReference>
<name>A0A4P7LHU0_9BURK</name>
<comment type="cofactor">
    <cofactor evidence="1">
        <name>[4Fe-4S] cluster</name>
        <dbReference type="ChEBI" id="CHEBI:49883"/>
    </cofactor>
</comment>
<evidence type="ECO:0000256" key="5">
    <source>
        <dbReference type="ARBA" id="ARBA00023004"/>
    </source>
</evidence>
<dbReference type="GO" id="GO:0016829">
    <property type="term" value="F:lyase activity"/>
    <property type="evidence" value="ECO:0007669"/>
    <property type="project" value="UniProtKB-KW"/>
</dbReference>
<dbReference type="Pfam" id="PF01058">
    <property type="entry name" value="Oxidored_q6"/>
    <property type="match status" value="1"/>
</dbReference>
<dbReference type="PANTHER" id="PTHR42989">
    <property type="entry name" value="HYDROGENASE-4 COMPONENT I"/>
    <property type="match status" value="1"/>
</dbReference>
<dbReference type="AlphaFoldDB" id="A0A4P7LHU0"/>
<evidence type="ECO:0000256" key="4">
    <source>
        <dbReference type="ARBA" id="ARBA00022723"/>
    </source>
</evidence>
<dbReference type="EMBL" id="CP038636">
    <property type="protein sequence ID" value="QBY55710.1"/>
    <property type="molecule type" value="Genomic_DNA"/>
</dbReference>
<gene>
    <name evidence="8" type="ORF">E0W60_32545</name>
</gene>
<dbReference type="InterPro" id="IPR052375">
    <property type="entry name" value="Complex_I_20kDa-like"/>
</dbReference>
<protein>
    <submittedName>
        <fullName evidence="8">Formate hydrogenlyase</fullName>
    </submittedName>
</protein>
<sequence>MWQILKQIAHTGIVTEPAPPGAGETASIQRIHRELLDILGQALTIRQVDAGSCNGCELEIHALGNPYYNIEGLGIKFVASPRHADMLLVTGPVSRHMEEALLRTYAATPEPKLVVAVGDCGCTGGIFGESYASCGRVANVIPVDVAVPGCPPPPIEILRGILSAVRQAGATRR</sequence>
<feature type="domain" description="NADH:ubiquinone oxidoreductase-like 20kDa subunit" evidence="7">
    <location>
        <begin position="53"/>
        <end position="162"/>
    </location>
</feature>
<dbReference type="Proteomes" id="UP000295294">
    <property type="component" value="Plasmid unnamed1"/>
</dbReference>
<evidence type="ECO:0000313" key="9">
    <source>
        <dbReference type="Proteomes" id="UP000295294"/>
    </source>
</evidence>
<keyword evidence="5" id="KW-0408">Iron</keyword>
<dbReference type="Gene3D" id="3.40.50.12280">
    <property type="match status" value="1"/>
</dbReference>
<comment type="similarity">
    <text evidence="2">Belongs to the complex I 20 kDa subunit family.</text>
</comment>
<keyword evidence="3" id="KW-0004">4Fe-4S</keyword>
<evidence type="ECO:0000259" key="7">
    <source>
        <dbReference type="Pfam" id="PF01058"/>
    </source>
</evidence>
<proteinExistence type="inferred from homology"/>
<evidence type="ECO:0000256" key="3">
    <source>
        <dbReference type="ARBA" id="ARBA00022485"/>
    </source>
</evidence>
<dbReference type="GO" id="GO:0051539">
    <property type="term" value="F:4 iron, 4 sulfur cluster binding"/>
    <property type="evidence" value="ECO:0007669"/>
    <property type="project" value="UniProtKB-KW"/>
</dbReference>
<evidence type="ECO:0000256" key="6">
    <source>
        <dbReference type="ARBA" id="ARBA00023014"/>
    </source>
</evidence>
<evidence type="ECO:0000256" key="2">
    <source>
        <dbReference type="ARBA" id="ARBA00009173"/>
    </source>
</evidence>
<evidence type="ECO:0000256" key="1">
    <source>
        <dbReference type="ARBA" id="ARBA00001966"/>
    </source>
</evidence>
<dbReference type="RefSeq" id="WP_135706933.1">
    <property type="nucleotide sequence ID" value="NZ_CP038636.1"/>
</dbReference>
<organism evidence="8 9">
    <name type="scientific">Cupriavidus oxalaticus</name>
    <dbReference type="NCBI Taxonomy" id="96344"/>
    <lineage>
        <taxon>Bacteria</taxon>
        <taxon>Pseudomonadati</taxon>
        <taxon>Pseudomonadota</taxon>
        <taxon>Betaproteobacteria</taxon>
        <taxon>Burkholderiales</taxon>
        <taxon>Burkholderiaceae</taxon>
        <taxon>Cupriavidus</taxon>
    </lineage>
</organism>
<reference evidence="8 9" key="1">
    <citation type="submission" date="2019-03" db="EMBL/GenBank/DDBJ databases">
        <title>Efficiently degradation of phenoxyalkanoic acid herbicides by Cupriavidus oxalaticus strain X32.</title>
        <authorList>
            <person name="Sheng X."/>
        </authorList>
    </citation>
    <scope>NUCLEOTIDE SEQUENCE [LARGE SCALE GENOMIC DNA]</scope>
    <source>
        <strain evidence="8 9">X32</strain>
        <plasmid evidence="8 9">unnamed1</plasmid>
    </source>
</reference>
<dbReference type="PANTHER" id="PTHR42989:SF1">
    <property type="entry name" value="FORMATE HYDROGENLYASE SUBUNIT 7-RELATED"/>
    <property type="match status" value="1"/>
</dbReference>
<evidence type="ECO:0000313" key="8">
    <source>
        <dbReference type="EMBL" id="QBY55710.1"/>
    </source>
</evidence>
<keyword evidence="8" id="KW-0614">Plasmid</keyword>
<dbReference type="OrthoDB" id="9786737at2"/>
<accession>A0A4P7LHU0</accession>
<dbReference type="KEGG" id="cox:E0W60_32545"/>
<keyword evidence="8" id="KW-0456">Lyase</keyword>
<keyword evidence="6" id="KW-0411">Iron-sulfur</keyword>